<dbReference type="InterPro" id="IPR006130">
    <property type="entry name" value="Asp/Orn_carbamoylTrfase"/>
</dbReference>
<name>A0A8J3HU65_9RICK</name>
<proteinExistence type="inferred from homology"/>
<evidence type="ECO:0000256" key="7">
    <source>
        <dbReference type="RuleBase" id="RU003634"/>
    </source>
</evidence>
<keyword evidence="4 7" id="KW-0808">Transferase</keyword>
<comment type="caution">
    <text evidence="10">The sequence shown here is derived from an EMBL/GenBank/DDBJ whole genome shotgun (WGS) entry which is preliminary data.</text>
</comment>
<keyword evidence="11" id="KW-1185">Reference proteome</keyword>
<dbReference type="NCBIfam" id="TIGR00658">
    <property type="entry name" value="orni_carb_tr"/>
    <property type="match status" value="1"/>
</dbReference>
<dbReference type="InterPro" id="IPR036901">
    <property type="entry name" value="Asp/Orn_carbamoylTrfase_sf"/>
</dbReference>
<dbReference type="GO" id="GO:0019240">
    <property type="term" value="P:citrulline biosynthetic process"/>
    <property type="evidence" value="ECO:0007669"/>
    <property type="project" value="TreeGrafter"/>
</dbReference>
<dbReference type="EMBL" id="BNGU01000002">
    <property type="protein sequence ID" value="GHM59099.1"/>
    <property type="molecule type" value="Genomic_DNA"/>
</dbReference>
<protein>
    <recommendedName>
        <fullName evidence="3 6">Ornithine carbamoyltransferase</fullName>
        <ecNumber evidence="3 6">2.1.3.3</ecNumber>
    </recommendedName>
</protein>
<dbReference type="FunFam" id="3.40.50.1370:FF:000008">
    <property type="entry name" value="Ornithine carbamoyltransferase"/>
    <property type="match status" value="1"/>
</dbReference>
<accession>A0A8J3HU65</accession>
<evidence type="ECO:0000313" key="11">
    <source>
        <dbReference type="Proteomes" id="UP000637906"/>
    </source>
</evidence>
<dbReference type="PRINTS" id="PR00100">
    <property type="entry name" value="AOTCASE"/>
</dbReference>
<dbReference type="InterPro" id="IPR006132">
    <property type="entry name" value="Asp/Orn_carbamoyltranf_P-bd"/>
</dbReference>
<evidence type="ECO:0000259" key="8">
    <source>
        <dbReference type="Pfam" id="PF00185"/>
    </source>
</evidence>
<comment type="catalytic activity">
    <reaction evidence="5">
        <text>carbamoyl phosphate + L-ornithine = L-citrulline + phosphate + H(+)</text>
        <dbReference type="Rhea" id="RHEA:19513"/>
        <dbReference type="ChEBI" id="CHEBI:15378"/>
        <dbReference type="ChEBI" id="CHEBI:43474"/>
        <dbReference type="ChEBI" id="CHEBI:46911"/>
        <dbReference type="ChEBI" id="CHEBI:57743"/>
        <dbReference type="ChEBI" id="CHEBI:58228"/>
        <dbReference type="EC" id="2.1.3.3"/>
    </reaction>
</comment>
<dbReference type="GO" id="GO:0004585">
    <property type="term" value="F:ornithine carbamoyltransferase activity"/>
    <property type="evidence" value="ECO:0007669"/>
    <property type="project" value="UniProtKB-UniRule"/>
</dbReference>
<dbReference type="Gene3D" id="3.40.50.1370">
    <property type="entry name" value="Aspartate/ornithine carbamoyltransferase"/>
    <property type="match status" value="2"/>
</dbReference>
<dbReference type="Pfam" id="PF02729">
    <property type="entry name" value="OTCace_N"/>
    <property type="match status" value="1"/>
</dbReference>
<dbReference type="GO" id="GO:0042450">
    <property type="term" value="P:L-arginine biosynthetic process via ornithine"/>
    <property type="evidence" value="ECO:0007669"/>
    <property type="project" value="UniProtKB-UniRule"/>
</dbReference>
<sequence length="300" mass="34292">MLNSFIDLNLHKKEDLRYILSSAVTIKKNPEKYKNSLTGKQLAMIFEKPSTRTRVSFEVGINQLGGDSIVLHSNNMQLSRGESVYDTAKVLSRYVDIIAIRCYQHSFLEELDKYSEVPVINGLTDYSHPCQIMADIMTFEEKKCSIENSIVLWVGDCNNVLTSWIHAAVILGFKLKVSSPKEAIPDYQPLIWAQERNSNISWYEDPKEAVPNVDLIVTDSWVSMGNENNEDYARFSNYQVNKELVSLAKKNFVFLHCLPAYRGKEVTAEVMEGPNSLVFDEAENRLHVQKAIMLWCLKLL</sequence>
<dbReference type="PANTHER" id="PTHR45753">
    <property type="entry name" value="ORNITHINE CARBAMOYLTRANSFERASE, MITOCHONDRIAL"/>
    <property type="match status" value="1"/>
</dbReference>
<dbReference type="InterPro" id="IPR006131">
    <property type="entry name" value="Asp_carbamoyltransf_Asp/Orn-bd"/>
</dbReference>
<dbReference type="InterPro" id="IPR002292">
    <property type="entry name" value="Orn/put_carbamltrans"/>
</dbReference>
<reference evidence="10 11" key="1">
    <citation type="journal article" date="2021" name="Microb. Ecol.">
        <title>Candidatus Mesenet longicola: Novel Endosymbionts of Brontispa longissima that Induce Cytoplasmic Incompatibility.</title>
        <authorList>
            <person name="Takano S."/>
            <person name="Gotoh Y."/>
            <person name="Hayashi T."/>
        </authorList>
    </citation>
    <scope>NUCLEOTIDE SEQUENCE [LARGE SCALE GENOMIC DNA]</scope>
    <source>
        <strain evidence="10">L5</strain>
    </source>
</reference>
<feature type="domain" description="Aspartate/ornithine carbamoyltransferase carbamoyl-P binding" evidence="9">
    <location>
        <begin position="4"/>
        <end position="141"/>
    </location>
</feature>
<dbReference type="AlphaFoldDB" id="A0A8J3HU65"/>
<evidence type="ECO:0000256" key="2">
    <source>
        <dbReference type="ARBA" id="ARBA00007805"/>
    </source>
</evidence>
<dbReference type="Pfam" id="PF00185">
    <property type="entry name" value="OTCace"/>
    <property type="match status" value="1"/>
</dbReference>
<dbReference type="GO" id="GO:0016597">
    <property type="term" value="F:amino acid binding"/>
    <property type="evidence" value="ECO:0007669"/>
    <property type="project" value="InterPro"/>
</dbReference>
<evidence type="ECO:0000259" key="9">
    <source>
        <dbReference type="Pfam" id="PF02729"/>
    </source>
</evidence>
<evidence type="ECO:0000256" key="5">
    <source>
        <dbReference type="ARBA" id="ARBA00048772"/>
    </source>
</evidence>
<dbReference type="PRINTS" id="PR00102">
    <property type="entry name" value="OTCASE"/>
</dbReference>
<evidence type="ECO:0000256" key="3">
    <source>
        <dbReference type="ARBA" id="ARBA00013007"/>
    </source>
</evidence>
<comment type="function">
    <text evidence="1">Reversibly catalyzes the transfer of the carbamoyl group from carbamoyl phosphate (CP) to the N(epsilon) atom of ornithine (ORN) to produce L-citrulline.</text>
</comment>
<dbReference type="EC" id="2.1.3.3" evidence="3 6"/>
<evidence type="ECO:0000256" key="6">
    <source>
        <dbReference type="NCBIfam" id="TIGR00658"/>
    </source>
</evidence>
<dbReference type="Proteomes" id="UP000637906">
    <property type="component" value="Unassembled WGS sequence"/>
</dbReference>
<feature type="domain" description="Aspartate/ornithine carbamoyltransferase Asp/Orn-binding" evidence="8">
    <location>
        <begin position="151"/>
        <end position="296"/>
    </location>
</feature>
<evidence type="ECO:0000256" key="1">
    <source>
        <dbReference type="ARBA" id="ARBA00003822"/>
    </source>
</evidence>
<dbReference type="NCBIfam" id="NF001986">
    <property type="entry name" value="PRK00779.1"/>
    <property type="match status" value="1"/>
</dbReference>
<evidence type="ECO:0000313" key="10">
    <source>
        <dbReference type="EMBL" id="GHM59099.1"/>
    </source>
</evidence>
<organism evidence="10 11">
    <name type="scientific">Candidatus Mesenet longicola</name>
    <dbReference type="NCBI Taxonomy" id="1892558"/>
    <lineage>
        <taxon>Bacteria</taxon>
        <taxon>Pseudomonadati</taxon>
        <taxon>Pseudomonadota</taxon>
        <taxon>Alphaproteobacteria</taxon>
        <taxon>Rickettsiales</taxon>
        <taxon>Anaplasmataceae</taxon>
        <taxon>Candidatus Mesenet</taxon>
    </lineage>
</organism>
<dbReference type="SUPFAM" id="SSF53671">
    <property type="entry name" value="Aspartate/ornithine carbamoyltransferase"/>
    <property type="match status" value="1"/>
</dbReference>
<gene>
    <name evidence="10" type="primary">arcB</name>
    <name evidence="10" type="ORF">sL5_00920</name>
</gene>
<comment type="similarity">
    <text evidence="2">Belongs to the aspartate/ornithine carbamoyltransferase superfamily. OTCase family.</text>
</comment>
<dbReference type="PANTHER" id="PTHR45753:SF3">
    <property type="entry name" value="ORNITHINE TRANSCARBAMYLASE, MITOCHONDRIAL"/>
    <property type="match status" value="1"/>
</dbReference>
<dbReference type="PROSITE" id="PS00097">
    <property type="entry name" value="CARBAMOYLTRANSFERASE"/>
    <property type="match status" value="1"/>
</dbReference>
<evidence type="ECO:0000256" key="4">
    <source>
        <dbReference type="ARBA" id="ARBA00022679"/>
    </source>
</evidence>